<dbReference type="RefSeq" id="WP_248010742.1">
    <property type="nucleotide sequence ID" value="NZ_JAJHVV010000018.1"/>
</dbReference>
<dbReference type="InterPro" id="IPR003660">
    <property type="entry name" value="HAMP_dom"/>
</dbReference>
<keyword evidence="10" id="KW-1185">Reference proteome</keyword>
<keyword evidence="6" id="KW-0472">Membrane</keyword>
<evidence type="ECO:0000256" key="6">
    <source>
        <dbReference type="SAM" id="Phobius"/>
    </source>
</evidence>
<keyword evidence="6" id="KW-1133">Transmembrane helix</keyword>
<dbReference type="Pfam" id="PF22673">
    <property type="entry name" value="MCP-like_PDC_1"/>
    <property type="match status" value="1"/>
</dbReference>
<evidence type="ECO:0000259" key="8">
    <source>
        <dbReference type="PROSITE" id="PS50885"/>
    </source>
</evidence>
<dbReference type="CDD" id="cd12913">
    <property type="entry name" value="PDC1_MCP_like"/>
    <property type="match status" value="1"/>
</dbReference>
<dbReference type="AlphaFoldDB" id="A0A9X1XN84"/>
<dbReference type="CDD" id="cd11386">
    <property type="entry name" value="MCP_signal"/>
    <property type="match status" value="1"/>
</dbReference>
<comment type="caution">
    <text evidence="9">The sequence shown here is derived from an EMBL/GenBank/DDBJ whole genome shotgun (WGS) entry which is preliminary data.</text>
</comment>
<comment type="similarity">
    <text evidence="3">Belongs to the methyl-accepting chemotaxis (MCP) protein family.</text>
</comment>
<dbReference type="PANTHER" id="PTHR32089:SF117">
    <property type="entry name" value="METHYL ACCEPTING SENSORY TRANSDUCER WITH CACHE_1 SMALL MOLECULE BINDING DOMAIN"/>
    <property type="match status" value="1"/>
</dbReference>
<dbReference type="Gene3D" id="1.10.287.950">
    <property type="entry name" value="Methyl-accepting chemotaxis protein"/>
    <property type="match status" value="1"/>
</dbReference>
<dbReference type="PANTHER" id="PTHR32089">
    <property type="entry name" value="METHYL-ACCEPTING CHEMOTAXIS PROTEIN MCPB"/>
    <property type="match status" value="1"/>
</dbReference>
<comment type="subcellular location">
    <subcellularLocation>
        <location evidence="1">Membrane</location>
    </subcellularLocation>
</comment>
<feature type="domain" description="Methyl-accepting transducer" evidence="7">
    <location>
        <begin position="432"/>
        <end position="668"/>
    </location>
</feature>
<keyword evidence="6" id="KW-0812">Transmembrane</keyword>
<reference evidence="9" key="1">
    <citation type="submission" date="2021-11" db="EMBL/GenBank/DDBJ databases">
        <title>Vibrio ZSDE26 sp. nov. and Vibrio ZSDZ34 sp. nov., isolated from coastal seawater in Qingdao.</title>
        <authorList>
            <person name="Zhang P."/>
        </authorList>
    </citation>
    <scope>NUCLEOTIDE SEQUENCE</scope>
    <source>
        <strain evidence="9">ZSDE26</strain>
    </source>
</reference>
<feature type="transmembrane region" description="Helical" evidence="6">
    <location>
        <begin position="12"/>
        <end position="33"/>
    </location>
</feature>
<organism evidence="9 10">
    <name type="scientific">Vibrio amylolyticus</name>
    <dbReference type="NCBI Taxonomy" id="2847292"/>
    <lineage>
        <taxon>Bacteria</taxon>
        <taxon>Pseudomonadati</taxon>
        <taxon>Pseudomonadota</taxon>
        <taxon>Gammaproteobacteria</taxon>
        <taxon>Vibrionales</taxon>
        <taxon>Vibrionaceae</taxon>
        <taxon>Vibrio</taxon>
    </lineage>
</organism>
<dbReference type="InterPro" id="IPR004089">
    <property type="entry name" value="MCPsignal_dom"/>
</dbReference>
<dbReference type="GO" id="GO:0016020">
    <property type="term" value="C:membrane"/>
    <property type="evidence" value="ECO:0007669"/>
    <property type="project" value="UniProtKB-SubCell"/>
</dbReference>
<dbReference type="FunFam" id="1.10.287.950:FF:000001">
    <property type="entry name" value="Methyl-accepting chemotaxis sensory transducer"/>
    <property type="match status" value="1"/>
</dbReference>
<dbReference type="GO" id="GO:0006935">
    <property type="term" value="P:chemotaxis"/>
    <property type="evidence" value="ECO:0007669"/>
    <property type="project" value="UniProtKB-ARBA"/>
</dbReference>
<feature type="transmembrane region" description="Helical" evidence="6">
    <location>
        <begin position="352"/>
        <end position="376"/>
    </location>
</feature>
<feature type="coiled-coil region" evidence="5">
    <location>
        <begin position="444"/>
        <end position="471"/>
    </location>
</feature>
<dbReference type="CDD" id="cd06225">
    <property type="entry name" value="HAMP"/>
    <property type="match status" value="1"/>
</dbReference>
<evidence type="ECO:0000256" key="5">
    <source>
        <dbReference type="SAM" id="Coils"/>
    </source>
</evidence>
<dbReference type="PROSITE" id="PS50885">
    <property type="entry name" value="HAMP"/>
    <property type="match status" value="1"/>
</dbReference>
<dbReference type="Pfam" id="PF00015">
    <property type="entry name" value="MCPsignal"/>
    <property type="match status" value="1"/>
</dbReference>
<feature type="domain" description="HAMP" evidence="8">
    <location>
        <begin position="373"/>
        <end position="427"/>
    </location>
</feature>
<evidence type="ECO:0000256" key="4">
    <source>
        <dbReference type="PROSITE-ProRule" id="PRU00284"/>
    </source>
</evidence>
<dbReference type="Gene3D" id="3.30.450.20">
    <property type="entry name" value="PAS domain"/>
    <property type="match status" value="1"/>
</dbReference>
<dbReference type="SMART" id="SM00283">
    <property type="entry name" value="MA"/>
    <property type="match status" value="1"/>
</dbReference>
<sequence length="704" mass="76002">MKHLSISTKLLWITSTLFLTIVLLLSISLWWTLNEKNAQMANQVQQGIHFEIKAKLSSTAGLYGEKIAGFINSAYQIPYSIAASIAETSELSFSSREAVEGNLGATLNNSPHLSAIYAQFEPNGFDGDDANNLQNTTHSVPDVGSLELYFYRESDGSVVQEQVEDADEKYANEVDEFGLREAEWYLCSKDNLKPCVMEPYLEEVNGQEVMMSSLVAPVIKQGRFSGVVGVDIHLPTFQLLIDELSQSLYGGNAKVTLLSERGLIVAASHYDQRGRPLSEAIPAGLAQALSSLHQGKGYFEDDSEIAVAYSIDIPLANSSWSLIIEVPIQEAFSTANVLSSSMQEMANSLGRLQMIIGFVVSVIAIISISIVIKGIVAPIKTIQSRVENLASSEGDLTQSVTIESHAELIALSRGFNLFIDKLKTLIIELKGLADQSQNVSASTATTAQQTRDSLNDQNREIENVVTAMNQMSATASEVANASEQTASETEDMSKNLKSCENSLVLAMEHVDTMSKESIEAKEAVIKVSDSSNNISSIVEVISSIAEQTNLLALNAAIEAARAGEQGRGFAVVADEVRSLASKTQSSTDDITKLIHALQVEVNSASKVIESGTEKAELAVSQTNEALSSISAIVGQIDTVSSQITHIATAAEEQSAVTEEINRNITGISDSTAQLARLADESFDSSNHLSELVRAQYEQLDRLKT</sequence>
<dbReference type="Proteomes" id="UP001139559">
    <property type="component" value="Unassembled WGS sequence"/>
</dbReference>
<dbReference type="Pfam" id="PF00672">
    <property type="entry name" value="HAMP"/>
    <property type="match status" value="1"/>
</dbReference>
<dbReference type="SMART" id="SM00304">
    <property type="entry name" value="HAMP"/>
    <property type="match status" value="1"/>
</dbReference>
<dbReference type="PROSITE" id="PS50111">
    <property type="entry name" value="CHEMOTAXIS_TRANSDUC_2"/>
    <property type="match status" value="1"/>
</dbReference>
<accession>A0A9X1XN84</accession>
<evidence type="ECO:0000256" key="3">
    <source>
        <dbReference type="ARBA" id="ARBA00029447"/>
    </source>
</evidence>
<evidence type="ECO:0000259" key="7">
    <source>
        <dbReference type="PROSITE" id="PS50111"/>
    </source>
</evidence>
<name>A0A9X1XN84_9VIBR</name>
<evidence type="ECO:0000256" key="1">
    <source>
        <dbReference type="ARBA" id="ARBA00004370"/>
    </source>
</evidence>
<keyword evidence="5" id="KW-0175">Coiled coil</keyword>
<evidence type="ECO:0000256" key="2">
    <source>
        <dbReference type="ARBA" id="ARBA00023224"/>
    </source>
</evidence>
<keyword evidence="2 4" id="KW-0807">Transducer</keyword>
<evidence type="ECO:0000313" key="10">
    <source>
        <dbReference type="Proteomes" id="UP001139559"/>
    </source>
</evidence>
<proteinExistence type="inferred from homology"/>
<protein>
    <submittedName>
        <fullName evidence="9">Methyl-accepting chemotaxis protein</fullName>
    </submittedName>
</protein>
<gene>
    <name evidence="9" type="ORF">KP803_20675</name>
</gene>
<dbReference type="SUPFAM" id="SSF58104">
    <property type="entry name" value="Methyl-accepting chemotaxis protein (MCP) signaling domain"/>
    <property type="match status" value="1"/>
</dbReference>
<dbReference type="EMBL" id="JAJHVV010000018">
    <property type="protein sequence ID" value="MCK6265676.1"/>
    <property type="molecule type" value="Genomic_DNA"/>
</dbReference>
<evidence type="ECO:0000313" key="9">
    <source>
        <dbReference type="EMBL" id="MCK6265676.1"/>
    </source>
</evidence>
<dbReference type="GO" id="GO:0007165">
    <property type="term" value="P:signal transduction"/>
    <property type="evidence" value="ECO:0007669"/>
    <property type="project" value="UniProtKB-KW"/>
</dbReference>